<evidence type="ECO:0000256" key="1">
    <source>
        <dbReference type="ARBA" id="ARBA00006432"/>
    </source>
</evidence>
<evidence type="ECO:0000259" key="9">
    <source>
        <dbReference type="Pfam" id="PF13193"/>
    </source>
</evidence>
<evidence type="ECO:0000256" key="3">
    <source>
        <dbReference type="ARBA" id="ARBA00037247"/>
    </source>
</evidence>
<organism evidence="10">
    <name type="scientific">Timema shepardi</name>
    <name type="common">Walking stick</name>
    <dbReference type="NCBI Taxonomy" id="629360"/>
    <lineage>
        <taxon>Eukaryota</taxon>
        <taxon>Metazoa</taxon>
        <taxon>Ecdysozoa</taxon>
        <taxon>Arthropoda</taxon>
        <taxon>Hexapoda</taxon>
        <taxon>Insecta</taxon>
        <taxon>Pterygota</taxon>
        <taxon>Neoptera</taxon>
        <taxon>Polyneoptera</taxon>
        <taxon>Phasmatodea</taxon>
        <taxon>Timematodea</taxon>
        <taxon>Timematoidea</taxon>
        <taxon>Timematidae</taxon>
        <taxon>Timema</taxon>
    </lineage>
</organism>
<dbReference type="InterPro" id="IPR020845">
    <property type="entry name" value="AMP-binding_CS"/>
</dbReference>
<dbReference type="Pfam" id="PF00501">
    <property type="entry name" value="AMP-binding"/>
    <property type="match status" value="3"/>
</dbReference>
<dbReference type="PROSITE" id="PS00455">
    <property type="entry name" value="AMP_BINDING"/>
    <property type="match status" value="1"/>
</dbReference>
<dbReference type="InterPro" id="IPR045851">
    <property type="entry name" value="AMP-bd_C_sf"/>
</dbReference>
<proteinExistence type="inferred from homology"/>
<sequence length="824" mass="91569">MGQPEGWFDVISIHSALCMGSALQLVSAACTIWYKSHGLGKFRKCGGALLPSTLNFFERELSEGRCLFVGWKPSYYHNPGTEPLSPLTIGQMVDKSVEKFGDIEALVSVQQGHRITFQQVREKADRLAAGLLEIGLQPGDRLGLWSTNCSEWYITSFAAARAGLTLVRTQLPHFPLSSLFANALTTELPRYCPMPRVILHSYFKAESVTDMRKSSVTNVNINPAYQSPELRYCINKVGLKALVMADTSKTQNFHQILSQVSPELGEARPGQLSSESVPSLKSVIVMTNQHLPGVFQYEDIMDAGSKESIIRLAELQDRIQSDQGCTIHFTSGTTGTPKAALLSHHTLVNNSYYIGKWMNLKHKRQELPVSVVERSKVSRLHRSVLLVTVQHESDTSDRAATEADLVTIVRVVTVTKLFDPQRHRICLPLPLFHVFGSVVGVLTAMQFGATLVLPSPSVSADYTLRAIQQEKCTFVYGTPTMHVDVLSLAEETGAQVPSLETIVTGGAPCSEHLMKELLRVFGVDRVTVSIDSPLGITRAVRKDPLRLQIMKDRKLAKDESTSLSRLRLHLSNVVWCPGFGAKGMPKTILNQAFKDSVFGMTETGPLTFQVLPDDPMDKVTKTVGCVSEHIEVGITASIESRLYCGDMLGEAGRSRREHGPHGVPRRVAGAGILQHAGVLGGRRQNEEYIGERSLAQNRVFGVDDVRLGEVVACSLRLKEGSALTQEDIRAYCKGMIAHFKIPKYFKFVTEFSKTSSGKIQKFKLREEITKELESQKSFVPVFLRNIMFEMYDMTLGYVVRSGTTMEHISRYYYLIKVLTVFQQF</sequence>
<evidence type="ECO:0000256" key="7">
    <source>
        <dbReference type="ARBA" id="ARBA00048277"/>
    </source>
</evidence>
<dbReference type="GO" id="GO:0031956">
    <property type="term" value="F:medium-chain fatty acid-CoA ligase activity"/>
    <property type="evidence" value="ECO:0007669"/>
    <property type="project" value="UniProtKB-EC"/>
</dbReference>
<dbReference type="Gene3D" id="3.30.300.30">
    <property type="match status" value="1"/>
</dbReference>
<dbReference type="PANTHER" id="PTHR43201:SF5">
    <property type="entry name" value="MEDIUM-CHAIN ACYL-COA LIGASE ACSF2, MITOCHONDRIAL"/>
    <property type="match status" value="1"/>
</dbReference>
<dbReference type="Gene3D" id="3.40.50.980">
    <property type="match status" value="2"/>
</dbReference>
<name>A0A7R9AQI3_TIMSH</name>
<comment type="catalytic activity">
    <reaction evidence="7">
        <text>a medium-chain fatty acid + ATP + CoA = a medium-chain fatty acyl-CoA + AMP + diphosphate</text>
        <dbReference type="Rhea" id="RHEA:48340"/>
        <dbReference type="ChEBI" id="CHEBI:30616"/>
        <dbReference type="ChEBI" id="CHEBI:33019"/>
        <dbReference type="ChEBI" id="CHEBI:57287"/>
        <dbReference type="ChEBI" id="CHEBI:59558"/>
        <dbReference type="ChEBI" id="CHEBI:90546"/>
        <dbReference type="ChEBI" id="CHEBI:456215"/>
        <dbReference type="EC" id="6.2.1.2"/>
    </reaction>
</comment>
<dbReference type="GO" id="GO:0006631">
    <property type="term" value="P:fatty acid metabolic process"/>
    <property type="evidence" value="ECO:0007669"/>
    <property type="project" value="TreeGrafter"/>
</dbReference>
<feature type="domain" description="AMP-binding enzyme C-terminal" evidence="9">
    <location>
        <begin position="698"/>
        <end position="758"/>
    </location>
</feature>
<keyword evidence="2" id="KW-0436">Ligase</keyword>
<dbReference type="SUPFAM" id="SSF56801">
    <property type="entry name" value="Acetyl-CoA synthetase-like"/>
    <property type="match status" value="3"/>
</dbReference>
<comment type="catalytic activity">
    <reaction evidence="6">
        <text>octanoate + ATP + CoA = octanoyl-CoA + AMP + diphosphate</text>
        <dbReference type="Rhea" id="RHEA:33631"/>
        <dbReference type="ChEBI" id="CHEBI:25646"/>
        <dbReference type="ChEBI" id="CHEBI:30616"/>
        <dbReference type="ChEBI" id="CHEBI:33019"/>
        <dbReference type="ChEBI" id="CHEBI:57287"/>
        <dbReference type="ChEBI" id="CHEBI:57386"/>
        <dbReference type="ChEBI" id="CHEBI:456215"/>
    </reaction>
</comment>
<evidence type="ECO:0000256" key="5">
    <source>
        <dbReference type="ARBA" id="ARBA00039638"/>
    </source>
</evidence>
<comment type="similarity">
    <text evidence="1">Belongs to the ATP-dependent AMP-binding enzyme family.</text>
</comment>
<evidence type="ECO:0000256" key="6">
    <source>
        <dbReference type="ARBA" id="ARBA00047319"/>
    </source>
</evidence>
<evidence type="ECO:0000259" key="8">
    <source>
        <dbReference type="Pfam" id="PF00501"/>
    </source>
</evidence>
<evidence type="ECO:0000256" key="2">
    <source>
        <dbReference type="ARBA" id="ARBA00022598"/>
    </source>
</evidence>
<dbReference type="EC" id="6.2.1.2" evidence="4"/>
<dbReference type="EMBL" id="OC000815">
    <property type="protein sequence ID" value="CAD7258415.1"/>
    <property type="molecule type" value="Genomic_DNA"/>
</dbReference>
<protein>
    <recommendedName>
        <fullName evidence="5">Medium-chain acyl-CoA ligase ACSF2, mitochondrial</fullName>
        <ecNumber evidence="4">6.2.1.2</ecNumber>
    </recommendedName>
</protein>
<evidence type="ECO:0000313" key="10">
    <source>
        <dbReference type="EMBL" id="CAD7258415.1"/>
    </source>
</evidence>
<dbReference type="Pfam" id="PF13193">
    <property type="entry name" value="AMP-binding_C"/>
    <property type="match status" value="1"/>
</dbReference>
<dbReference type="InterPro" id="IPR000873">
    <property type="entry name" value="AMP-dep_synth/lig_dom"/>
</dbReference>
<dbReference type="AlphaFoldDB" id="A0A7R9AQI3"/>
<comment type="function">
    <text evidence="3">Acyl-CoA synthases catalyze the initial reaction in fatty acid metabolism, by forming a thioester with CoA. Has some preference toward medium-chain substrates. Plays a role in adipocyte differentiation.</text>
</comment>
<dbReference type="Gene3D" id="3.40.50.12780">
    <property type="entry name" value="N-terminal domain of ligase-like"/>
    <property type="match status" value="1"/>
</dbReference>
<accession>A0A7R9AQI3</accession>
<feature type="domain" description="AMP-dependent synthetase/ligase" evidence="8">
    <location>
        <begin position="215"/>
        <end position="354"/>
    </location>
</feature>
<reference evidence="10" key="1">
    <citation type="submission" date="2020-11" db="EMBL/GenBank/DDBJ databases">
        <authorList>
            <person name="Tran Van P."/>
        </authorList>
    </citation>
    <scope>NUCLEOTIDE SEQUENCE</scope>
</reference>
<dbReference type="InterPro" id="IPR025110">
    <property type="entry name" value="AMP-bd_C"/>
</dbReference>
<dbReference type="PANTHER" id="PTHR43201">
    <property type="entry name" value="ACYL-COA SYNTHETASE"/>
    <property type="match status" value="1"/>
</dbReference>
<feature type="domain" description="AMP-dependent synthetase/ligase" evidence="8">
    <location>
        <begin position="94"/>
        <end position="167"/>
    </location>
</feature>
<evidence type="ECO:0000256" key="4">
    <source>
        <dbReference type="ARBA" id="ARBA00039009"/>
    </source>
</evidence>
<dbReference type="InterPro" id="IPR042099">
    <property type="entry name" value="ANL_N_sf"/>
</dbReference>
<gene>
    <name evidence="10" type="ORF">TSIB3V08_LOCUS2652</name>
</gene>
<feature type="domain" description="AMP-dependent synthetase/ligase" evidence="8">
    <location>
        <begin position="418"/>
        <end position="524"/>
    </location>
</feature>